<dbReference type="Gene3D" id="3.40.50.2000">
    <property type="entry name" value="Glycogen Phosphorylase B"/>
    <property type="match status" value="2"/>
</dbReference>
<dbReference type="SUPFAM" id="SSF53756">
    <property type="entry name" value="UDP-Glycosyltransferase/glycogen phosphorylase"/>
    <property type="match status" value="1"/>
</dbReference>
<accession>A0A1I2K379</accession>
<organism evidence="4 5">
    <name type="scientific">Fontimonas thermophila</name>
    <dbReference type="NCBI Taxonomy" id="1076937"/>
    <lineage>
        <taxon>Bacteria</taxon>
        <taxon>Pseudomonadati</taxon>
        <taxon>Pseudomonadota</taxon>
        <taxon>Gammaproteobacteria</taxon>
        <taxon>Nevskiales</taxon>
        <taxon>Nevskiaceae</taxon>
        <taxon>Fontimonas</taxon>
    </lineage>
</organism>
<dbReference type="OrthoDB" id="6194329at2"/>
<protein>
    <submittedName>
        <fullName evidence="4">Glycosyltransferase involved in cell wall bisynthesis</fullName>
    </submittedName>
</protein>
<dbReference type="STRING" id="1076937.SAMN04488120_11212"/>
<evidence type="ECO:0000313" key="5">
    <source>
        <dbReference type="Proteomes" id="UP000199771"/>
    </source>
</evidence>
<feature type="domain" description="Glycosyltransferase subfamily 4-like N-terminal" evidence="3">
    <location>
        <begin position="64"/>
        <end position="153"/>
    </location>
</feature>
<dbReference type="CDD" id="cd03801">
    <property type="entry name" value="GT4_PimA-like"/>
    <property type="match status" value="1"/>
</dbReference>
<reference evidence="4 5" key="1">
    <citation type="submission" date="2016-10" db="EMBL/GenBank/DDBJ databases">
        <authorList>
            <person name="de Groot N.N."/>
        </authorList>
    </citation>
    <scope>NUCLEOTIDE SEQUENCE [LARGE SCALE GENOMIC DNA]</scope>
    <source>
        <strain evidence="4 5">DSM 23609</strain>
    </source>
</reference>
<dbReference type="InterPro" id="IPR028098">
    <property type="entry name" value="Glyco_trans_4-like_N"/>
</dbReference>
<dbReference type="GO" id="GO:0016757">
    <property type="term" value="F:glycosyltransferase activity"/>
    <property type="evidence" value="ECO:0007669"/>
    <property type="project" value="UniProtKB-KW"/>
</dbReference>
<dbReference type="Pfam" id="PF13439">
    <property type="entry name" value="Glyco_transf_4"/>
    <property type="match status" value="1"/>
</dbReference>
<proteinExistence type="predicted"/>
<name>A0A1I2K379_9GAMM</name>
<dbReference type="AlphaFoldDB" id="A0A1I2K379"/>
<sequence>MSKTRPLGVWLPAVRTATGTDRFTEQLADGLLQRGIRAEISWLPHRAEYAPQSVPRPRVPDWVSVVHVASWLSPRFVPQDLPLVATVHLCVHTAFGDLRKPWLQRLYHRWKIYPQERALLAQADVVAAVSRATAEEVRRAFPGIVPVVVHNGVANMPFTAAPMRPPGRTFRVLYCGNWSRRKGVDLLPPMLAALGEGFELIYTVDRHGGTAGVNLPANARALPRIDGAAAMAEVYRAADVLVFPSRHEGLPLVPLEAMSHGLPVVATTASSVVEIIEDGVSGLLVPPDDAQALAAAIRRLRDEPALWAALSAGARARQRDGFSLDAMVDRYIGLYERALARRGTAARTAADGHRRRP</sequence>
<dbReference type="EMBL" id="FOOC01000012">
    <property type="protein sequence ID" value="SFF60788.1"/>
    <property type="molecule type" value="Genomic_DNA"/>
</dbReference>
<keyword evidence="1" id="KW-0328">Glycosyltransferase</keyword>
<evidence type="ECO:0000256" key="2">
    <source>
        <dbReference type="ARBA" id="ARBA00022679"/>
    </source>
</evidence>
<evidence type="ECO:0000259" key="3">
    <source>
        <dbReference type="Pfam" id="PF13439"/>
    </source>
</evidence>
<evidence type="ECO:0000313" key="4">
    <source>
        <dbReference type="EMBL" id="SFF60788.1"/>
    </source>
</evidence>
<dbReference type="Pfam" id="PF13692">
    <property type="entry name" value="Glyco_trans_1_4"/>
    <property type="match status" value="1"/>
</dbReference>
<evidence type="ECO:0000256" key="1">
    <source>
        <dbReference type="ARBA" id="ARBA00022676"/>
    </source>
</evidence>
<keyword evidence="2 4" id="KW-0808">Transferase</keyword>
<dbReference type="PANTHER" id="PTHR12526:SF510">
    <property type="entry name" value="D-INOSITOL 3-PHOSPHATE GLYCOSYLTRANSFERASE"/>
    <property type="match status" value="1"/>
</dbReference>
<dbReference type="RefSeq" id="WP_091534992.1">
    <property type="nucleotide sequence ID" value="NZ_FOOC01000012.1"/>
</dbReference>
<keyword evidence="5" id="KW-1185">Reference proteome</keyword>
<gene>
    <name evidence="4" type="ORF">SAMN04488120_11212</name>
</gene>
<dbReference type="PANTHER" id="PTHR12526">
    <property type="entry name" value="GLYCOSYLTRANSFERASE"/>
    <property type="match status" value="1"/>
</dbReference>
<dbReference type="Proteomes" id="UP000199771">
    <property type="component" value="Unassembled WGS sequence"/>
</dbReference>